<dbReference type="GO" id="GO:0016757">
    <property type="term" value="F:glycosyltransferase activity"/>
    <property type="evidence" value="ECO:0007669"/>
    <property type="project" value="InterPro"/>
</dbReference>
<dbReference type="AlphaFoldDB" id="A0A1F7XXG7"/>
<evidence type="ECO:0000313" key="3">
    <source>
        <dbReference type="Proteomes" id="UP000176741"/>
    </source>
</evidence>
<dbReference type="InterPro" id="IPR001296">
    <property type="entry name" value="Glyco_trans_1"/>
</dbReference>
<feature type="non-terminal residue" evidence="2">
    <location>
        <position position="275"/>
    </location>
</feature>
<accession>A0A1F7XXG7</accession>
<dbReference type="EMBL" id="MGGD01000061">
    <property type="protein sequence ID" value="OGM19650.1"/>
    <property type="molecule type" value="Genomic_DNA"/>
</dbReference>
<sequence length="275" mass="32063">MKIGIDGVPLTIPFPCGTKNYAQGLISALAKIDKKNEYLIFASQKVSIPKQKNFRFVQIPSFIPILKRQIFLPFFAKKESLDIFHYLEPFGSVIFKHPKIVTTIHDNNLNYTYPWVSKFLLKRLYCEFTKGAVINNSAALLVDSRTIQKEVKEYLKNREIYPMVYTALLGYNHHFRVIKKYKNRKSKFFLGMGDFAPRKNLVSVLKGYKLLPEEIKYSHKLKIISSTKESALRFRSLAEKYAISNNIDFLENVTQERLIKLYNEASCFLYPSLYE</sequence>
<dbReference type="Proteomes" id="UP000176741">
    <property type="component" value="Unassembled WGS sequence"/>
</dbReference>
<dbReference type="PANTHER" id="PTHR46401">
    <property type="entry name" value="GLYCOSYLTRANSFERASE WBBK-RELATED"/>
    <property type="match status" value="1"/>
</dbReference>
<comment type="caution">
    <text evidence="2">The sequence shown here is derived from an EMBL/GenBank/DDBJ whole genome shotgun (WGS) entry which is preliminary data.</text>
</comment>
<dbReference type="Gene3D" id="3.40.50.2000">
    <property type="entry name" value="Glycogen Phosphorylase B"/>
    <property type="match status" value="2"/>
</dbReference>
<evidence type="ECO:0000259" key="1">
    <source>
        <dbReference type="Pfam" id="PF00534"/>
    </source>
</evidence>
<dbReference type="Pfam" id="PF00534">
    <property type="entry name" value="Glycos_transf_1"/>
    <property type="match status" value="1"/>
</dbReference>
<feature type="domain" description="Glycosyl transferase family 1" evidence="1">
    <location>
        <begin position="182"/>
        <end position="275"/>
    </location>
</feature>
<protein>
    <recommendedName>
        <fullName evidence="1">Glycosyl transferase family 1 domain-containing protein</fullName>
    </recommendedName>
</protein>
<organism evidence="2 3">
    <name type="scientific">Candidatus Woesebacteria bacterium RIFCSPHIGHO2_01_FULL_38_26b</name>
    <dbReference type="NCBI Taxonomy" id="1802491"/>
    <lineage>
        <taxon>Bacteria</taxon>
        <taxon>Candidatus Woeseibacteriota</taxon>
    </lineage>
</organism>
<gene>
    <name evidence="2" type="ORF">A2771_03570</name>
</gene>
<dbReference type="PANTHER" id="PTHR46401:SF8">
    <property type="entry name" value="BLL6006 PROTEIN"/>
    <property type="match status" value="1"/>
</dbReference>
<reference evidence="2 3" key="1">
    <citation type="journal article" date="2016" name="Nat. Commun.">
        <title>Thousands of microbial genomes shed light on interconnected biogeochemical processes in an aquifer system.</title>
        <authorList>
            <person name="Anantharaman K."/>
            <person name="Brown C.T."/>
            <person name="Hug L.A."/>
            <person name="Sharon I."/>
            <person name="Castelle C.J."/>
            <person name="Probst A.J."/>
            <person name="Thomas B.C."/>
            <person name="Singh A."/>
            <person name="Wilkins M.J."/>
            <person name="Karaoz U."/>
            <person name="Brodie E.L."/>
            <person name="Williams K.H."/>
            <person name="Hubbard S.S."/>
            <person name="Banfield J.F."/>
        </authorList>
    </citation>
    <scope>NUCLEOTIDE SEQUENCE [LARGE SCALE GENOMIC DNA]</scope>
</reference>
<evidence type="ECO:0000313" key="2">
    <source>
        <dbReference type="EMBL" id="OGM19650.1"/>
    </source>
</evidence>
<dbReference type="SUPFAM" id="SSF53756">
    <property type="entry name" value="UDP-Glycosyltransferase/glycogen phosphorylase"/>
    <property type="match status" value="1"/>
</dbReference>
<proteinExistence type="predicted"/>
<name>A0A1F7XXG7_9BACT</name>